<comment type="similarity">
    <text evidence="3">Belongs to the cytochrome b560 family.</text>
</comment>
<dbReference type="CDD" id="cd03499">
    <property type="entry name" value="SQR_TypeC_SdhC"/>
    <property type="match status" value="1"/>
</dbReference>
<evidence type="ECO:0000256" key="5">
    <source>
        <dbReference type="ARBA" id="ARBA00022617"/>
    </source>
</evidence>
<evidence type="ECO:0000313" key="15">
    <source>
        <dbReference type="Proteomes" id="UP000054262"/>
    </source>
</evidence>
<dbReference type="Pfam" id="PF01127">
    <property type="entry name" value="Sdh_cyt"/>
    <property type="match status" value="1"/>
</dbReference>
<dbReference type="AlphaFoldDB" id="A0P6Q3"/>
<feature type="transmembrane region" description="Helical" evidence="13">
    <location>
        <begin position="57"/>
        <end position="78"/>
    </location>
</feature>
<accession>A0P6Q3</accession>
<evidence type="ECO:0000256" key="2">
    <source>
        <dbReference type="ARBA" id="ARBA00004370"/>
    </source>
</evidence>
<evidence type="ECO:0000256" key="9">
    <source>
        <dbReference type="ARBA" id="ARBA00023004"/>
    </source>
</evidence>
<evidence type="ECO:0000256" key="10">
    <source>
        <dbReference type="ARBA" id="ARBA00023136"/>
    </source>
</evidence>
<evidence type="ECO:0000256" key="1">
    <source>
        <dbReference type="ARBA" id="ARBA00004050"/>
    </source>
</evidence>
<evidence type="ECO:0000256" key="4">
    <source>
        <dbReference type="ARBA" id="ARBA00020076"/>
    </source>
</evidence>
<dbReference type="Gene3D" id="1.20.1300.10">
    <property type="entry name" value="Fumarate reductase/succinate dehydrogenase, transmembrane subunit"/>
    <property type="match status" value="1"/>
</dbReference>
<organism evidence="14 15">
    <name type="scientific">Methylophilales bacterium HTCC2181</name>
    <dbReference type="NCBI Taxonomy" id="383631"/>
    <lineage>
        <taxon>Bacteria</taxon>
        <taxon>Pseudomonadati</taxon>
        <taxon>Pseudomonadota</taxon>
        <taxon>Betaproteobacteria</taxon>
        <taxon>Nitrosomonadales</taxon>
        <taxon>OM43 clade</taxon>
    </lineage>
</organism>
<dbReference type="GO" id="GO:0046872">
    <property type="term" value="F:metal ion binding"/>
    <property type="evidence" value="ECO:0007669"/>
    <property type="project" value="UniProtKB-KW"/>
</dbReference>
<comment type="function">
    <text evidence="1">Membrane-anchoring subunit of succinate dehydrogenase (SDH).</text>
</comment>
<keyword evidence="9 12" id="KW-0408">Iron</keyword>
<evidence type="ECO:0000256" key="13">
    <source>
        <dbReference type="SAM" id="Phobius"/>
    </source>
</evidence>
<keyword evidence="6 13" id="KW-0812">Transmembrane</keyword>
<evidence type="ECO:0000256" key="6">
    <source>
        <dbReference type="ARBA" id="ARBA00022692"/>
    </source>
</evidence>
<feature type="binding site" description="axial binding residue" evidence="12">
    <location>
        <position position="80"/>
    </location>
    <ligand>
        <name>heme</name>
        <dbReference type="ChEBI" id="CHEBI:30413"/>
        <note>ligand shared with second transmembrane subunit</note>
    </ligand>
    <ligandPart>
        <name>Fe</name>
        <dbReference type="ChEBI" id="CHEBI:18248"/>
    </ligandPart>
</feature>
<evidence type="ECO:0000313" key="14">
    <source>
        <dbReference type="EMBL" id="EAV47213.1"/>
    </source>
</evidence>
<name>A0P6Q3_9PROT</name>
<comment type="subcellular location">
    <subcellularLocation>
        <location evidence="2">Membrane</location>
    </subcellularLocation>
</comment>
<feature type="transmembrane region" description="Helical" evidence="13">
    <location>
        <begin position="98"/>
        <end position="122"/>
    </location>
</feature>
<keyword evidence="10 13" id="KW-0472">Membrane</keyword>
<evidence type="ECO:0000256" key="3">
    <source>
        <dbReference type="ARBA" id="ARBA00007244"/>
    </source>
</evidence>
<comment type="caution">
    <text evidence="14">The sequence shown here is derived from an EMBL/GenBank/DDBJ whole genome shotgun (WGS) entry which is preliminary data.</text>
</comment>
<proteinExistence type="inferred from homology"/>
<protein>
    <recommendedName>
        <fullName evidence="4">Succinate dehydrogenase cytochrome b556 subunit</fullName>
    </recommendedName>
</protein>
<comment type="subunit">
    <text evidence="11">Part of an enzyme complex containing four subunits: a flavoprotein, an iron-sulfur protein, plus two membrane-anchoring proteins, SdhC and SdhD. The complex can form homotrimers.</text>
</comment>
<evidence type="ECO:0000256" key="12">
    <source>
        <dbReference type="PIRSR" id="PIRSR000178-1"/>
    </source>
</evidence>
<dbReference type="GO" id="GO:0016020">
    <property type="term" value="C:membrane"/>
    <property type="evidence" value="ECO:0007669"/>
    <property type="project" value="UniProtKB-SubCell"/>
</dbReference>
<feature type="transmembrane region" description="Helical" evidence="13">
    <location>
        <begin position="20"/>
        <end position="45"/>
    </location>
</feature>
<comment type="cofactor">
    <cofactor evidence="12">
        <name>heme</name>
        <dbReference type="ChEBI" id="CHEBI:30413"/>
    </cofactor>
    <text evidence="12">The heme is bound between the two transmembrane subunits.</text>
</comment>
<evidence type="ECO:0000256" key="7">
    <source>
        <dbReference type="ARBA" id="ARBA00022723"/>
    </source>
</evidence>
<dbReference type="EMBL" id="AAUX01000001">
    <property type="protein sequence ID" value="EAV47213.1"/>
    <property type="molecule type" value="Genomic_DNA"/>
</dbReference>
<dbReference type="NCBIfam" id="TIGR02970">
    <property type="entry name" value="succ_dehyd_cytB"/>
    <property type="match status" value="1"/>
</dbReference>
<dbReference type="GO" id="GO:0006099">
    <property type="term" value="P:tricarboxylic acid cycle"/>
    <property type="evidence" value="ECO:0007669"/>
    <property type="project" value="InterPro"/>
</dbReference>
<keyword evidence="5 12" id="KW-0349">Heme</keyword>
<dbReference type="GO" id="GO:0009055">
    <property type="term" value="F:electron transfer activity"/>
    <property type="evidence" value="ECO:0007669"/>
    <property type="project" value="InterPro"/>
</dbReference>
<dbReference type="InterPro" id="IPR014314">
    <property type="entry name" value="Succ_DH_cytb556"/>
</dbReference>
<sequence length="123" mass="13859">MPKKITKNLNLFTIRLPMPALVSILHRMSGAVLFIFMPFLVVAFCNSLTSVSFYERTISQLFSFPLVLILYLMVWGFIHHLIAGFRHLLLDMQIGNDLIVASLSSKSVLVSSVMGTLLVIYLL</sequence>
<evidence type="ECO:0000256" key="11">
    <source>
        <dbReference type="ARBA" id="ARBA00025912"/>
    </source>
</evidence>
<dbReference type="SUPFAM" id="SSF81343">
    <property type="entry name" value="Fumarate reductase respiratory complex transmembrane subunits"/>
    <property type="match status" value="1"/>
</dbReference>
<evidence type="ECO:0000256" key="8">
    <source>
        <dbReference type="ARBA" id="ARBA00022989"/>
    </source>
</evidence>
<dbReference type="InterPro" id="IPR000701">
    <property type="entry name" value="SuccDH_FuR_B_TM-su"/>
</dbReference>
<keyword evidence="15" id="KW-1185">Reference proteome</keyword>
<dbReference type="Proteomes" id="UP000054262">
    <property type="component" value="Unassembled WGS sequence"/>
</dbReference>
<keyword evidence="7 12" id="KW-0479">Metal-binding</keyword>
<reference evidence="14 15" key="1">
    <citation type="submission" date="2006-11" db="EMBL/GenBank/DDBJ databases">
        <authorList>
            <person name="Giovannoni S."/>
            <person name="Vergin K."/>
            <person name="Ferriera S."/>
            <person name="Johnson J."/>
            <person name="Kravitz S."/>
            <person name="Beeson K."/>
            <person name="Sutton G."/>
            <person name="Rogers Y.-H."/>
            <person name="Friedman R."/>
            <person name="Frazier M."/>
            <person name="Venter J.C."/>
        </authorList>
    </citation>
    <scope>NUCLEOTIDE SEQUENCE [LARGE SCALE GENOMIC DNA]</scope>
    <source>
        <strain evidence="14 15">HTCC2181</strain>
    </source>
</reference>
<keyword evidence="8 13" id="KW-1133">Transmembrane helix</keyword>
<gene>
    <name evidence="14" type="ORF">MB2181_04030</name>
</gene>
<dbReference type="OrthoDB" id="9799441at2"/>
<dbReference type="InterPro" id="IPR034804">
    <property type="entry name" value="SQR/QFR_C/D"/>
</dbReference>
<dbReference type="PIRSF" id="PIRSF000178">
    <property type="entry name" value="SDH_cyt_b560"/>
    <property type="match status" value="1"/>
</dbReference>